<dbReference type="Proteomes" id="UP000011602">
    <property type="component" value="Unassembled WGS sequence"/>
</dbReference>
<dbReference type="RefSeq" id="WP_007259924.1">
    <property type="nucleotide sequence ID" value="NZ_AOHZ01000061.1"/>
</dbReference>
<gene>
    <name evidence="2" type="ORF">C493_13253</name>
</gene>
<feature type="transmembrane region" description="Helical" evidence="1">
    <location>
        <begin position="20"/>
        <end position="41"/>
    </location>
</feature>
<sequence length="201" mass="21287">METPLRSSVDTVVADTSRAFGTFVGLLWLCVLVGIVATRAVDTASVQFVGPVELLWAATFVVAALGTTWLEGGGYERLGADPDGGPTFAWLVVLFVPLAFLPLWLASTRLLGEPTVPNIPFVLFATLLSGWLAFYGGLERLDLESDDFTRVFGYVVALGVPIAGAAWLFDDGTVVSDPVAAALAIVVQAAACWLGVVRRGR</sequence>
<feature type="transmembrane region" description="Helical" evidence="1">
    <location>
        <begin position="53"/>
        <end position="75"/>
    </location>
</feature>
<dbReference type="eggNOG" id="ENOG502N62D">
    <property type="taxonomic scope" value="Archaea"/>
</dbReference>
<keyword evidence="1" id="KW-1133">Transmembrane helix</keyword>
<feature type="transmembrane region" description="Helical" evidence="1">
    <location>
        <begin position="150"/>
        <end position="169"/>
    </location>
</feature>
<keyword evidence="1" id="KW-0472">Membrane</keyword>
<feature type="transmembrane region" description="Helical" evidence="1">
    <location>
        <begin position="175"/>
        <end position="197"/>
    </location>
</feature>
<reference evidence="2 3" key="1">
    <citation type="journal article" date="2014" name="PLoS Genet.">
        <title>Phylogenetically driven sequencing of extremely halophilic archaea reveals strategies for static and dynamic osmo-response.</title>
        <authorList>
            <person name="Becker E.A."/>
            <person name="Seitzer P.M."/>
            <person name="Tritt A."/>
            <person name="Larsen D."/>
            <person name="Krusor M."/>
            <person name="Yao A.I."/>
            <person name="Wu D."/>
            <person name="Madern D."/>
            <person name="Eisen J.A."/>
            <person name="Darling A.E."/>
            <person name="Facciotti M.T."/>
        </authorList>
    </citation>
    <scope>NUCLEOTIDE SEQUENCE [LARGE SCALE GENOMIC DNA]</scope>
    <source>
        <strain evidence="2 3">JCM 12255</strain>
    </source>
</reference>
<evidence type="ECO:0000313" key="3">
    <source>
        <dbReference type="Proteomes" id="UP000011602"/>
    </source>
</evidence>
<dbReference type="EMBL" id="AOHZ01000061">
    <property type="protein sequence ID" value="ELY54019.1"/>
    <property type="molecule type" value="Genomic_DNA"/>
</dbReference>
<accession>L9WX31</accession>
<organism evidence="2 3">
    <name type="scientific">Natronolimnohabitans innermongolicus JCM 12255</name>
    <dbReference type="NCBI Taxonomy" id="1227499"/>
    <lineage>
        <taxon>Archaea</taxon>
        <taxon>Methanobacteriati</taxon>
        <taxon>Methanobacteriota</taxon>
        <taxon>Stenosarchaea group</taxon>
        <taxon>Halobacteria</taxon>
        <taxon>Halobacteriales</taxon>
        <taxon>Natrialbaceae</taxon>
        <taxon>Natronolimnohabitans</taxon>
    </lineage>
</organism>
<dbReference type="AlphaFoldDB" id="L9WX31"/>
<keyword evidence="1" id="KW-0812">Transmembrane</keyword>
<dbReference type="STRING" id="1227499.C493_13253"/>
<name>L9WX31_9EURY</name>
<feature type="transmembrane region" description="Helical" evidence="1">
    <location>
        <begin position="87"/>
        <end position="107"/>
    </location>
</feature>
<dbReference type="OrthoDB" id="205998at2157"/>
<evidence type="ECO:0000256" key="1">
    <source>
        <dbReference type="SAM" id="Phobius"/>
    </source>
</evidence>
<keyword evidence="3" id="KW-1185">Reference proteome</keyword>
<proteinExistence type="predicted"/>
<protein>
    <submittedName>
        <fullName evidence="2">Uncharacterized protein</fullName>
    </submittedName>
</protein>
<evidence type="ECO:0000313" key="2">
    <source>
        <dbReference type="EMBL" id="ELY54019.1"/>
    </source>
</evidence>
<feature type="transmembrane region" description="Helical" evidence="1">
    <location>
        <begin position="119"/>
        <end position="138"/>
    </location>
</feature>
<comment type="caution">
    <text evidence="2">The sequence shown here is derived from an EMBL/GenBank/DDBJ whole genome shotgun (WGS) entry which is preliminary data.</text>
</comment>